<dbReference type="GO" id="GO:0005886">
    <property type="term" value="C:plasma membrane"/>
    <property type="evidence" value="ECO:0007669"/>
    <property type="project" value="TreeGrafter"/>
</dbReference>
<dbReference type="SMART" id="SM00321">
    <property type="entry name" value="WSC"/>
    <property type="match status" value="1"/>
</dbReference>
<dbReference type="InterPro" id="IPR051836">
    <property type="entry name" value="Kremen_rcpt"/>
</dbReference>
<dbReference type="PROSITE" id="PS51212">
    <property type="entry name" value="WSC"/>
    <property type="match status" value="1"/>
</dbReference>
<evidence type="ECO:0000256" key="4">
    <source>
        <dbReference type="ARBA" id="ARBA00022989"/>
    </source>
</evidence>
<keyword evidence="6" id="KW-0325">Glycoprotein</keyword>
<sequence length="238" mass="26379">MLLEASSDAYIGCFKVDSYADLPYMAYNSDLNNTPERCSVSCSRAGYYKYAGATLGQSCYCTNNYGEYSLRPDAECRSICPGDSTQKCGGLFRLSFYQTSLAWTLCPSTTTAEEGPCKFTMSEATSSPNPDYTRVYSSRKGQVFFSNDAEIDTDLLKCCINGPFSIVANLTNFGCQSGSTIKLWYGYPLRNHQLCYQQEFTIQDPTLSMESSLFSVQTLRPEDAAVSPWYITITCADA</sequence>
<evidence type="ECO:0000259" key="7">
    <source>
        <dbReference type="PROSITE" id="PS51212"/>
    </source>
</evidence>
<gene>
    <name evidence="8" type="ORF">OFUS_LOCUS4872</name>
</gene>
<dbReference type="EMBL" id="CAIIXF020000002">
    <property type="protein sequence ID" value="CAH1777881.1"/>
    <property type="molecule type" value="Genomic_DNA"/>
</dbReference>
<dbReference type="PANTHER" id="PTHR24269">
    <property type="entry name" value="KREMEN PROTEIN"/>
    <property type="match status" value="1"/>
</dbReference>
<dbReference type="AlphaFoldDB" id="A0A8S4NAP9"/>
<evidence type="ECO:0000256" key="6">
    <source>
        <dbReference type="ARBA" id="ARBA00023180"/>
    </source>
</evidence>
<evidence type="ECO:0000313" key="9">
    <source>
        <dbReference type="Proteomes" id="UP000749559"/>
    </source>
</evidence>
<evidence type="ECO:0000256" key="5">
    <source>
        <dbReference type="ARBA" id="ARBA00023136"/>
    </source>
</evidence>
<evidence type="ECO:0000313" key="8">
    <source>
        <dbReference type="EMBL" id="CAH1777881.1"/>
    </source>
</evidence>
<dbReference type="InterPro" id="IPR002889">
    <property type="entry name" value="WSC_carb-bd"/>
</dbReference>
<feature type="domain" description="WSC" evidence="7">
    <location>
        <begin position="7"/>
        <end position="100"/>
    </location>
</feature>
<accession>A0A8S4NAP9</accession>
<evidence type="ECO:0000256" key="1">
    <source>
        <dbReference type="ARBA" id="ARBA00004167"/>
    </source>
</evidence>
<keyword evidence="4" id="KW-1133">Transmembrane helix</keyword>
<keyword evidence="2" id="KW-0812">Transmembrane</keyword>
<evidence type="ECO:0000256" key="3">
    <source>
        <dbReference type="ARBA" id="ARBA00022729"/>
    </source>
</evidence>
<keyword evidence="5" id="KW-0472">Membrane</keyword>
<dbReference type="OrthoDB" id="6160765at2759"/>
<name>A0A8S4NAP9_OWEFU</name>
<dbReference type="Proteomes" id="UP000749559">
    <property type="component" value="Unassembled WGS sequence"/>
</dbReference>
<protein>
    <recommendedName>
        <fullName evidence="7">WSC domain-containing protein</fullName>
    </recommendedName>
</protein>
<keyword evidence="3" id="KW-0732">Signal</keyword>
<keyword evidence="9" id="KW-1185">Reference proteome</keyword>
<proteinExistence type="predicted"/>
<comment type="caution">
    <text evidence="8">The sequence shown here is derived from an EMBL/GenBank/DDBJ whole genome shotgun (WGS) entry which is preliminary data.</text>
</comment>
<organism evidence="8 9">
    <name type="scientific">Owenia fusiformis</name>
    <name type="common">Polychaete worm</name>
    <dbReference type="NCBI Taxonomy" id="6347"/>
    <lineage>
        <taxon>Eukaryota</taxon>
        <taxon>Metazoa</taxon>
        <taxon>Spiralia</taxon>
        <taxon>Lophotrochozoa</taxon>
        <taxon>Annelida</taxon>
        <taxon>Polychaeta</taxon>
        <taxon>Sedentaria</taxon>
        <taxon>Canalipalpata</taxon>
        <taxon>Sabellida</taxon>
        <taxon>Oweniida</taxon>
        <taxon>Oweniidae</taxon>
        <taxon>Owenia</taxon>
    </lineage>
</organism>
<comment type="subcellular location">
    <subcellularLocation>
        <location evidence="1">Membrane</location>
        <topology evidence="1">Single-pass membrane protein</topology>
    </subcellularLocation>
</comment>
<evidence type="ECO:0000256" key="2">
    <source>
        <dbReference type="ARBA" id="ARBA00022692"/>
    </source>
</evidence>
<dbReference type="PANTHER" id="PTHR24269:SF16">
    <property type="entry name" value="PROTEIN SLG1"/>
    <property type="match status" value="1"/>
</dbReference>
<dbReference type="Pfam" id="PF01822">
    <property type="entry name" value="WSC"/>
    <property type="match status" value="1"/>
</dbReference>
<reference evidence="8" key="1">
    <citation type="submission" date="2022-03" db="EMBL/GenBank/DDBJ databases">
        <authorList>
            <person name="Martin C."/>
        </authorList>
    </citation>
    <scope>NUCLEOTIDE SEQUENCE</scope>
</reference>